<dbReference type="GO" id="GO:0016987">
    <property type="term" value="F:sigma factor activity"/>
    <property type="evidence" value="ECO:0007669"/>
    <property type="project" value="UniProtKB-KW"/>
</dbReference>
<dbReference type="InterPro" id="IPR013325">
    <property type="entry name" value="RNA_pol_sigma_r2"/>
</dbReference>
<sequence length="204" mass="22358">MDDTQLATRFAEGGEEGFTAVYTAFRGPVFGMAINILTDPGLAEEATQQTFVGLWRGRGRYDPGRSLAAWVFGIARKTAIDFYRRERRVPVPATDRSPETTVEAMSAERLWEVWEVRRAVEHLPPDEAAIVRLAHYYQMTHSEIAEYLGVPVGTVKSRSHRAHRRLAESLGHLLDEPSHDGPAGPPGGGPDGGANDEVAAGGHR</sequence>
<comment type="caution">
    <text evidence="8">The sequence shown here is derived from an EMBL/GenBank/DDBJ whole genome shotgun (WGS) entry which is preliminary data.</text>
</comment>
<dbReference type="InterPro" id="IPR014284">
    <property type="entry name" value="RNA_pol_sigma-70_dom"/>
</dbReference>
<dbReference type="Gene3D" id="1.10.10.10">
    <property type="entry name" value="Winged helix-like DNA-binding domain superfamily/Winged helix DNA-binding domain"/>
    <property type="match status" value="1"/>
</dbReference>
<dbReference type="CDD" id="cd06171">
    <property type="entry name" value="Sigma70_r4"/>
    <property type="match status" value="1"/>
</dbReference>
<feature type="domain" description="RNA polymerase sigma factor 70 region 4 type 2" evidence="7">
    <location>
        <begin position="115"/>
        <end position="166"/>
    </location>
</feature>
<gene>
    <name evidence="8" type="ORF">GCM10012284_09370</name>
</gene>
<keyword evidence="9" id="KW-1185">Reference proteome</keyword>
<reference evidence="8" key="1">
    <citation type="journal article" date="2014" name="Int. J. Syst. Evol. Microbiol.">
        <title>Complete genome sequence of Corynebacterium casei LMG S-19264T (=DSM 44701T), isolated from a smear-ripened cheese.</title>
        <authorList>
            <consortium name="US DOE Joint Genome Institute (JGI-PGF)"/>
            <person name="Walter F."/>
            <person name="Albersmeier A."/>
            <person name="Kalinowski J."/>
            <person name="Ruckert C."/>
        </authorList>
    </citation>
    <scope>NUCLEOTIDE SEQUENCE</scope>
    <source>
        <strain evidence="8">CGMCC 4.7299</strain>
    </source>
</reference>
<evidence type="ECO:0000256" key="4">
    <source>
        <dbReference type="ARBA" id="ARBA00023163"/>
    </source>
</evidence>
<dbReference type="NCBIfam" id="TIGR02937">
    <property type="entry name" value="sigma70-ECF"/>
    <property type="match status" value="1"/>
</dbReference>
<evidence type="ECO:0000256" key="3">
    <source>
        <dbReference type="ARBA" id="ARBA00023082"/>
    </source>
</evidence>
<evidence type="ECO:0000313" key="8">
    <source>
        <dbReference type="EMBL" id="GGK77468.1"/>
    </source>
</evidence>
<proteinExistence type="inferred from homology"/>
<dbReference type="InterPro" id="IPR039425">
    <property type="entry name" value="RNA_pol_sigma-70-like"/>
</dbReference>
<dbReference type="Gene3D" id="1.10.1740.10">
    <property type="match status" value="1"/>
</dbReference>
<name>A0A8J3BWS7_9ACTN</name>
<dbReference type="Pfam" id="PF08281">
    <property type="entry name" value="Sigma70_r4_2"/>
    <property type="match status" value="1"/>
</dbReference>
<keyword evidence="2" id="KW-0805">Transcription regulation</keyword>
<evidence type="ECO:0000256" key="1">
    <source>
        <dbReference type="ARBA" id="ARBA00010641"/>
    </source>
</evidence>
<dbReference type="Proteomes" id="UP000656042">
    <property type="component" value="Unassembled WGS sequence"/>
</dbReference>
<dbReference type="Pfam" id="PF04542">
    <property type="entry name" value="Sigma70_r2"/>
    <property type="match status" value="1"/>
</dbReference>
<dbReference type="InterPro" id="IPR013324">
    <property type="entry name" value="RNA_pol_sigma_r3/r4-like"/>
</dbReference>
<evidence type="ECO:0000256" key="5">
    <source>
        <dbReference type="SAM" id="MobiDB-lite"/>
    </source>
</evidence>
<comment type="similarity">
    <text evidence="1">Belongs to the sigma-70 factor family. ECF subfamily.</text>
</comment>
<reference evidence="8" key="2">
    <citation type="submission" date="2020-09" db="EMBL/GenBank/DDBJ databases">
        <authorList>
            <person name="Sun Q."/>
            <person name="Zhou Y."/>
        </authorList>
    </citation>
    <scope>NUCLEOTIDE SEQUENCE</scope>
    <source>
        <strain evidence="8">CGMCC 4.7299</strain>
    </source>
</reference>
<dbReference type="GO" id="GO:0006352">
    <property type="term" value="P:DNA-templated transcription initiation"/>
    <property type="evidence" value="ECO:0007669"/>
    <property type="project" value="InterPro"/>
</dbReference>
<dbReference type="PANTHER" id="PTHR43133">
    <property type="entry name" value="RNA POLYMERASE ECF-TYPE SIGMA FACTO"/>
    <property type="match status" value="1"/>
</dbReference>
<dbReference type="EMBL" id="BMMX01000001">
    <property type="protein sequence ID" value="GGK77468.1"/>
    <property type="molecule type" value="Genomic_DNA"/>
</dbReference>
<feature type="region of interest" description="Disordered" evidence="5">
    <location>
        <begin position="173"/>
        <end position="204"/>
    </location>
</feature>
<feature type="domain" description="RNA polymerase sigma-70 region 2" evidence="6">
    <location>
        <begin position="22"/>
        <end position="88"/>
    </location>
</feature>
<dbReference type="AlphaFoldDB" id="A0A8J3BWS7"/>
<keyword evidence="4" id="KW-0804">Transcription</keyword>
<dbReference type="RefSeq" id="WP_189077722.1">
    <property type="nucleotide sequence ID" value="NZ_BMMX01000001.1"/>
</dbReference>
<dbReference type="InterPro" id="IPR007627">
    <property type="entry name" value="RNA_pol_sigma70_r2"/>
</dbReference>
<dbReference type="InterPro" id="IPR036388">
    <property type="entry name" value="WH-like_DNA-bd_sf"/>
</dbReference>
<dbReference type="SUPFAM" id="SSF88659">
    <property type="entry name" value="Sigma3 and sigma4 domains of RNA polymerase sigma factors"/>
    <property type="match status" value="1"/>
</dbReference>
<evidence type="ECO:0000259" key="6">
    <source>
        <dbReference type="Pfam" id="PF04542"/>
    </source>
</evidence>
<accession>A0A8J3BWS7</accession>
<dbReference type="PANTHER" id="PTHR43133:SF62">
    <property type="entry name" value="RNA POLYMERASE SIGMA FACTOR SIGZ"/>
    <property type="match status" value="1"/>
</dbReference>
<evidence type="ECO:0000256" key="2">
    <source>
        <dbReference type="ARBA" id="ARBA00023015"/>
    </source>
</evidence>
<organism evidence="8 9">
    <name type="scientific">Mangrovihabitans endophyticus</name>
    <dbReference type="NCBI Taxonomy" id="1751298"/>
    <lineage>
        <taxon>Bacteria</taxon>
        <taxon>Bacillati</taxon>
        <taxon>Actinomycetota</taxon>
        <taxon>Actinomycetes</taxon>
        <taxon>Micromonosporales</taxon>
        <taxon>Micromonosporaceae</taxon>
        <taxon>Mangrovihabitans</taxon>
    </lineage>
</organism>
<protein>
    <submittedName>
        <fullName evidence="8">RNA polymerase sigma factor SigK</fullName>
    </submittedName>
</protein>
<dbReference type="InterPro" id="IPR013249">
    <property type="entry name" value="RNA_pol_sigma70_r4_t2"/>
</dbReference>
<evidence type="ECO:0000313" key="9">
    <source>
        <dbReference type="Proteomes" id="UP000656042"/>
    </source>
</evidence>
<dbReference type="GO" id="GO:0003677">
    <property type="term" value="F:DNA binding"/>
    <property type="evidence" value="ECO:0007669"/>
    <property type="project" value="InterPro"/>
</dbReference>
<keyword evidence="3" id="KW-0731">Sigma factor</keyword>
<evidence type="ECO:0000259" key="7">
    <source>
        <dbReference type="Pfam" id="PF08281"/>
    </source>
</evidence>
<dbReference type="SUPFAM" id="SSF88946">
    <property type="entry name" value="Sigma2 domain of RNA polymerase sigma factors"/>
    <property type="match status" value="1"/>
</dbReference>